<feature type="region of interest" description="Disordered" evidence="1">
    <location>
        <begin position="93"/>
        <end position="123"/>
    </location>
</feature>
<dbReference type="OrthoDB" id="5341904at2759"/>
<organism evidence="2 3">
    <name type="scientific">Bimuria novae-zelandiae CBS 107.79</name>
    <dbReference type="NCBI Taxonomy" id="1447943"/>
    <lineage>
        <taxon>Eukaryota</taxon>
        <taxon>Fungi</taxon>
        <taxon>Dikarya</taxon>
        <taxon>Ascomycota</taxon>
        <taxon>Pezizomycotina</taxon>
        <taxon>Dothideomycetes</taxon>
        <taxon>Pleosporomycetidae</taxon>
        <taxon>Pleosporales</taxon>
        <taxon>Massarineae</taxon>
        <taxon>Didymosphaeriaceae</taxon>
        <taxon>Bimuria</taxon>
    </lineage>
</organism>
<feature type="compositionally biased region" description="Polar residues" evidence="1">
    <location>
        <begin position="164"/>
        <end position="182"/>
    </location>
</feature>
<sequence>MGNVQSNGQHHNRLVKPKTNTNSPSPAPDAGPNVDSPVSLSSRYANLSSEDRQQIKSQLLSPMQTDFGFRESLDGEENPEEIAAKVNRRLSSRSNSLSCFGSKAGSTARLSSLPPSNVSLVPSNRPVDLETAISILQEVQKNASPEDIAALQQALQPYAPGPSPGSTNTTEPGLSRRTSVSNRSASSLTRRRSLLATPGVATRNSPVESNRRTWNSWRTPQLGSQEKAKWQPQEKKISSPLTRTAATDAATEERESPVPRAQTPADMEYSHLGALKLGSLRIANGEPSPDVGTKLNWYVSQSASHEDYFSPSMDSGIMMKPTARRRHVRSKSAVQPPTPPLYRNLRVSDDARKAKTTSRYSMSPNPDVPEQPQQCQQLQQPHYEEEELESEPVRRLRVMNKSQDTLATMHPTISNEPCVPPVDVPTEDHDEGFASNDAVCFREEAIRILDGTIFGEPAPVERSSIEAPTVRTTSSSSMRPRANRRPPPKKADSGYSSGGSFKTKHGESWKANRDSTAYKAHTTTTVLRQSNGDRSEEGDSTSLYSFEQMIQVSTSQRPLPTAAADEHVASHNMHRYRSYENVKKPLTVNTQLPEDWNIDDLSLSTRVSKTPKTPTSFVSQFSNGSKISAHKLLNKRRPSFQVVPVVQSCDPIPEGTIPTIPTDISMQFARRLSETPGLECLTQTYPTKDHVNNEESEPELPSLKPIKFPSPPATPEPQTRGRHHRRAATERPSSPRRGLRRSLSLFRRKTKAEKTEEQPPLPDAATVHNLGTTAASLGRSPYDVALAAAHQKRVVSPTHPYQVGDAMPSTKPRGNMDAKTAVKLARLRSKDHTQLRPTMPPRPRSYYSEREATSDANIYRRHSFYGHAPPMPTIPSIWDLGAANRCAEKQPQPQPPVPEPLPTETTAGPGFRARSIGRGRVVTPLIEKYDYYSHHASTAAEGGMTYEQLNEAARANAGRSYSMGGRNVRKQVNHPDWR</sequence>
<feature type="region of interest" description="Disordered" evidence="1">
    <location>
        <begin position="322"/>
        <end position="393"/>
    </location>
</feature>
<feature type="region of interest" description="Disordered" evidence="1">
    <location>
        <begin position="957"/>
        <end position="978"/>
    </location>
</feature>
<feature type="compositionally biased region" description="Polar residues" evidence="1">
    <location>
        <begin position="521"/>
        <end position="530"/>
    </location>
</feature>
<feature type="compositionally biased region" description="Polar residues" evidence="1">
    <location>
        <begin position="202"/>
        <end position="224"/>
    </location>
</feature>
<dbReference type="Proteomes" id="UP000800036">
    <property type="component" value="Unassembled WGS sequence"/>
</dbReference>
<name>A0A6A5VC91_9PLEO</name>
<feature type="compositionally biased region" description="Polar residues" evidence="1">
    <location>
        <begin position="36"/>
        <end position="48"/>
    </location>
</feature>
<feature type="compositionally biased region" description="Low complexity" evidence="1">
    <location>
        <begin position="109"/>
        <end position="123"/>
    </location>
</feature>
<feature type="compositionally biased region" description="Low complexity" evidence="1">
    <location>
        <begin position="731"/>
        <end position="745"/>
    </location>
</feature>
<feature type="region of interest" description="Disordered" evidence="1">
    <location>
        <begin position="1"/>
        <end position="79"/>
    </location>
</feature>
<feature type="region of interest" description="Disordered" evidence="1">
    <location>
        <begin position="887"/>
        <end position="913"/>
    </location>
</feature>
<keyword evidence="3" id="KW-1185">Reference proteome</keyword>
<feature type="compositionally biased region" description="Low complexity" evidence="1">
    <location>
        <begin position="370"/>
        <end position="381"/>
    </location>
</feature>
<feature type="compositionally biased region" description="Pro residues" evidence="1">
    <location>
        <begin position="892"/>
        <end position="901"/>
    </location>
</feature>
<evidence type="ECO:0000313" key="2">
    <source>
        <dbReference type="EMBL" id="KAF1973969.1"/>
    </source>
</evidence>
<feature type="region of interest" description="Disordered" evidence="1">
    <location>
        <begin position="459"/>
        <end position="539"/>
    </location>
</feature>
<gene>
    <name evidence="2" type="ORF">BU23DRAFT_598579</name>
</gene>
<feature type="compositionally biased region" description="Polar residues" evidence="1">
    <location>
        <begin position="55"/>
        <end position="64"/>
    </location>
</feature>
<feature type="compositionally biased region" description="Basic and acidic residues" evidence="1">
    <location>
        <begin position="504"/>
        <end position="513"/>
    </location>
</feature>
<feature type="region of interest" description="Disordered" evidence="1">
    <location>
        <begin position="156"/>
        <end position="263"/>
    </location>
</feature>
<feature type="region of interest" description="Disordered" evidence="1">
    <location>
        <begin position="684"/>
        <end position="765"/>
    </location>
</feature>
<evidence type="ECO:0000313" key="3">
    <source>
        <dbReference type="Proteomes" id="UP000800036"/>
    </source>
</evidence>
<feature type="compositionally biased region" description="Basic and acidic residues" evidence="1">
    <location>
        <begin position="226"/>
        <end position="237"/>
    </location>
</feature>
<reference evidence="2" key="1">
    <citation type="journal article" date="2020" name="Stud. Mycol.">
        <title>101 Dothideomycetes genomes: a test case for predicting lifestyles and emergence of pathogens.</title>
        <authorList>
            <person name="Haridas S."/>
            <person name="Albert R."/>
            <person name="Binder M."/>
            <person name="Bloem J."/>
            <person name="Labutti K."/>
            <person name="Salamov A."/>
            <person name="Andreopoulos B."/>
            <person name="Baker S."/>
            <person name="Barry K."/>
            <person name="Bills G."/>
            <person name="Bluhm B."/>
            <person name="Cannon C."/>
            <person name="Castanera R."/>
            <person name="Culley D."/>
            <person name="Daum C."/>
            <person name="Ezra D."/>
            <person name="Gonzalez J."/>
            <person name="Henrissat B."/>
            <person name="Kuo A."/>
            <person name="Liang C."/>
            <person name="Lipzen A."/>
            <person name="Lutzoni F."/>
            <person name="Magnuson J."/>
            <person name="Mondo S."/>
            <person name="Nolan M."/>
            <person name="Ohm R."/>
            <person name="Pangilinan J."/>
            <person name="Park H.-J."/>
            <person name="Ramirez L."/>
            <person name="Alfaro M."/>
            <person name="Sun H."/>
            <person name="Tritt A."/>
            <person name="Yoshinaga Y."/>
            <person name="Zwiers L.-H."/>
            <person name="Turgeon B."/>
            <person name="Goodwin S."/>
            <person name="Spatafora J."/>
            <person name="Crous P."/>
            <person name="Grigoriev I."/>
        </authorList>
    </citation>
    <scope>NUCLEOTIDE SEQUENCE</scope>
    <source>
        <strain evidence="2">CBS 107.79</strain>
    </source>
</reference>
<evidence type="ECO:0000256" key="1">
    <source>
        <dbReference type="SAM" id="MobiDB-lite"/>
    </source>
</evidence>
<dbReference type="EMBL" id="ML976677">
    <property type="protein sequence ID" value="KAF1973969.1"/>
    <property type="molecule type" value="Genomic_DNA"/>
</dbReference>
<dbReference type="AlphaFoldDB" id="A0A6A5VC91"/>
<protein>
    <submittedName>
        <fullName evidence="2">Uncharacterized protein</fullName>
    </submittedName>
</protein>
<proteinExistence type="predicted"/>
<accession>A0A6A5VC91</accession>